<keyword evidence="10" id="KW-0624">Polysaccharide degradation</keyword>
<dbReference type="PROSITE" id="PS51760">
    <property type="entry name" value="GH10_2"/>
    <property type="match status" value="1"/>
</dbReference>
<comment type="caution">
    <text evidence="13">The sequence shown here is derived from an EMBL/GenBank/DDBJ whole genome shotgun (WGS) entry which is preliminary data.</text>
</comment>
<evidence type="ECO:0000313" key="14">
    <source>
        <dbReference type="Proteomes" id="UP000285159"/>
    </source>
</evidence>
<evidence type="ECO:0000259" key="12">
    <source>
        <dbReference type="PROSITE" id="PS51760"/>
    </source>
</evidence>
<dbReference type="InterPro" id="IPR003305">
    <property type="entry name" value="CenC_carb-bd"/>
</dbReference>
<evidence type="ECO:0000256" key="10">
    <source>
        <dbReference type="ARBA" id="ARBA00023326"/>
    </source>
</evidence>
<evidence type="ECO:0000256" key="9">
    <source>
        <dbReference type="ARBA" id="ARBA00023295"/>
    </source>
</evidence>
<dbReference type="PROSITE" id="PS00591">
    <property type="entry name" value="GH10_1"/>
    <property type="match status" value="1"/>
</dbReference>
<protein>
    <recommendedName>
        <fullName evidence="3">endo-1,4-beta-xylanase</fullName>
        <ecNumber evidence="3">3.2.1.8</ecNumber>
    </recommendedName>
</protein>
<dbReference type="SMART" id="SM00633">
    <property type="entry name" value="Glyco_10"/>
    <property type="match status" value="1"/>
</dbReference>
<feature type="active site" description="Nucleophile" evidence="11">
    <location>
        <position position="674"/>
    </location>
</feature>
<evidence type="ECO:0000256" key="6">
    <source>
        <dbReference type="ARBA" id="ARBA00022737"/>
    </source>
</evidence>
<dbReference type="Pfam" id="PF00331">
    <property type="entry name" value="Glyco_hydro_10"/>
    <property type="match status" value="2"/>
</dbReference>
<accession>A0A412NBS5</accession>
<keyword evidence="7" id="KW-0378">Hydrolase</keyword>
<dbReference type="RefSeq" id="WP_118466844.1">
    <property type="nucleotide sequence ID" value="NZ_QRWP01000001.1"/>
</dbReference>
<evidence type="ECO:0000256" key="1">
    <source>
        <dbReference type="ARBA" id="ARBA00000681"/>
    </source>
</evidence>
<keyword evidence="8" id="KW-0119">Carbohydrate metabolism</keyword>
<evidence type="ECO:0000256" key="2">
    <source>
        <dbReference type="ARBA" id="ARBA00007495"/>
    </source>
</evidence>
<dbReference type="InterPro" id="IPR018087">
    <property type="entry name" value="Glyco_hydro_5_CS"/>
</dbReference>
<evidence type="ECO:0000256" key="11">
    <source>
        <dbReference type="PROSITE-ProRule" id="PRU10061"/>
    </source>
</evidence>
<sequence length="771" mass="87013">MKFNKIILPAIVCALALSSCEDNKMEWGKPDGYGDVNISDIPLELQEKIANYDVIKAYAAQYLPGQTIGLGLGADLYLENEAYRQVADDNFQMFTTGNAMKHESVVTNKGELNFDKIDAFLAAIPTDIPVYGHNFLWHTQQRQQYLKSLIAPEMKVETGDDEKCENVITNSGFENGNTGWVFNGSGYNGTIVDEGYASAHALQCTMTATSTGNYDSQLFWNLPSALEQGETYYLAFAAKSDPAINVQVIGQNQADYDIAIYKETFTMTDSWKLYEYELTFEDDKVIDKIGLQFGGTPNSILYLDDFKFGKKKETEVNYCTNGSFESEKGLDGWELANSGAGISIVELEDAISKTKVLKMVSSETSANAWSLQLRSPEIPSFPNQKVQISFWVKSEQAGKGRIALPGWSNETPYMDWLGTGGNWTEFFETTTEWQHITILPQKYNTDFKEGTDTWKLQLDFGYLPNVTYYIDDIKVTLVEEAPTAKSLTRSGGISYIIKPIEEKRAALLGAMETWIKGMAEHEGMERVVAWDVINEPISDNNQWRGVNGNFSSEDATPTEDETTGLNLNWANGHFYWGYYLDKEYAVKAFEYARKYTKEGTKLFVNDYNLEINPNKLQALIDMVKYIDENNENHRPIVDGIGTQMHLIAKSITKEQIDAMFQTLAATGKLIRVTELDVRLEENKTPTADDLMLQADIYRWVFESYKQYIPAEQQSGITIWDITDDTSWYKEYSPCIFDANLTRKPAYKGVCDGIAGRDISEDFTGDDWKAGK</sequence>
<dbReference type="PROSITE" id="PS00659">
    <property type="entry name" value="GLYCOSYL_HYDROL_F5"/>
    <property type="match status" value="1"/>
</dbReference>
<dbReference type="PANTHER" id="PTHR31490">
    <property type="entry name" value="GLYCOSYL HYDROLASE"/>
    <property type="match status" value="1"/>
</dbReference>
<dbReference type="Pfam" id="PF02018">
    <property type="entry name" value="CBM_4_9"/>
    <property type="match status" value="1"/>
</dbReference>
<dbReference type="InterPro" id="IPR017853">
    <property type="entry name" value="GH"/>
</dbReference>
<dbReference type="Proteomes" id="UP000285159">
    <property type="component" value="Unassembled WGS sequence"/>
</dbReference>
<dbReference type="EMBL" id="QRWP01000001">
    <property type="protein sequence ID" value="RGT35819.1"/>
    <property type="molecule type" value="Genomic_DNA"/>
</dbReference>
<dbReference type="InterPro" id="IPR008979">
    <property type="entry name" value="Galactose-bd-like_sf"/>
</dbReference>
<evidence type="ECO:0000256" key="5">
    <source>
        <dbReference type="ARBA" id="ARBA00022729"/>
    </source>
</evidence>
<evidence type="ECO:0000313" key="13">
    <source>
        <dbReference type="EMBL" id="RGT35819.1"/>
    </source>
</evidence>
<dbReference type="PANTHER" id="PTHR31490:SF88">
    <property type="entry name" value="BETA-XYLANASE"/>
    <property type="match status" value="1"/>
</dbReference>
<keyword evidence="4" id="KW-0858">Xylan degradation</keyword>
<dbReference type="GO" id="GO:0045493">
    <property type="term" value="P:xylan catabolic process"/>
    <property type="evidence" value="ECO:0007669"/>
    <property type="project" value="UniProtKB-KW"/>
</dbReference>
<proteinExistence type="inferred from homology"/>
<evidence type="ECO:0000256" key="7">
    <source>
        <dbReference type="ARBA" id="ARBA00022801"/>
    </source>
</evidence>
<keyword evidence="6" id="KW-0677">Repeat</keyword>
<reference evidence="13 14" key="1">
    <citation type="submission" date="2018-08" db="EMBL/GenBank/DDBJ databases">
        <title>A genome reference for cultivated species of the human gut microbiota.</title>
        <authorList>
            <person name="Zou Y."/>
            <person name="Xue W."/>
            <person name="Luo G."/>
        </authorList>
    </citation>
    <scope>NUCLEOTIDE SEQUENCE [LARGE SCALE GENOMIC DNA]</scope>
    <source>
        <strain evidence="13 14">AF19-1AC</strain>
    </source>
</reference>
<keyword evidence="5" id="KW-0732">Signal</keyword>
<dbReference type="Gene3D" id="2.60.120.260">
    <property type="entry name" value="Galactose-binding domain-like"/>
    <property type="match status" value="2"/>
</dbReference>
<dbReference type="Gene3D" id="3.20.20.80">
    <property type="entry name" value="Glycosidases"/>
    <property type="match status" value="2"/>
</dbReference>
<evidence type="ECO:0000256" key="8">
    <source>
        <dbReference type="ARBA" id="ARBA00023277"/>
    </source>
</evidence>
<name>A0A412NBS5_9BACE</name>
<feature type="domain" description="GH10" evidence="12">
    <location>
        <begin position="433"/>
        <end position="752"/>
    </location>
</feature>
<dbReference type="InterPro" id="IPR044846">
    <property type="entry name" value="GH10"/>
</dbReference>
<dbReference type="GO" id="GO:0031176">
    <property type="term" value="F:endo-1,4-beta-xylanase activity"/>
    <property type="evidence" value="ECO:0007669"/>
    <property type="project" value="UniProtKB-EC"/>
</dbReference>
<evidence type="ECO:0000256" key="3">
    <source>
        <dbReference type="ARBA" id="ARBA00012590"/>
    </source>
</evidence>
<evidence type="ECO:0000256" key="4">
    <source>
        <dbReference type="ARBA" id="ARBA00022651"/>
    </source>
</evidence>
<dbReference type="InterPro" id="IPR001000">
    <property type="entry name" value="GH10_dom"/>
</dbReference>
<organism evidence="13 14">
    <name type="scientific">Bacteroides clarus</name>
    <dbReference type="NCBI Taxonomy" id="626929"/>
    <lineage>
        <taxon>Bacteria</taxon>
        <taxon>Pseudomonadati</taxon>
        <taxon>Bacteroidota</taxon>
        <taxon>Bacteroidia</taxon>
        <taxon>Bacteroidales</taxon>
        <taxon>Bacteroidaceae</taxon>
        <taxon>Bacteroides</taxon>
    </lineage>
</organism>
<keyword evidence="9" id="KW-0326">Glycosidase</keyword>
<dbReference type="InterPro" id="IPR031158">
    <property type="entry name" value="GH10_AS"/>
</dbReference>
<comment type="similarity">
    <text evidence="2">Belongs to the glycosyl hydrolase 10 (cellulase F) family.</text>
</comment>
<dbReference type="SUPFAM" id="SSF49785">
    <property type="entry name" value="Galactose-binding domain-like"/>
    <property type="match status" value="2"/>
</dbReference>
<gene>
    <name evidence="13" type="ORF">DWX38_01340</name>
</gene>
<dbReference type="AlphaFoldDB" id="A0A412NBS5"/>
<dbReference type="EC" id="3.2.1.8" evidence="3"/>
<dbReference type="PROSITE" id="PS51257">
    <property type="entry name" value="PROKAR_LIPOPROTEIN"/>
    <property type="match status" value="1"/>
</dbReference>
<dbReference type="SUPFAM" id="SSF51445">
    <property type="entry name" value="(Trans)glycosidases"/>
    <property type="match status" value="1"/>
</dbReference>
<comment type="catalytic activity">
    <reaction evidence="1">
        <text>Endohydrolysis of (1-&gt;4)-beta-D-xylosidic linkages in xylans.</text>
        <dbReference type="EC" id="3.2.1.8"/>
    </reaction>
</comment>